<dbReference type="Proteomes" id="UP001494588">
    <property type="component" value="Unassembled WGS sequence"/>
</dbReference>
<evidence type="ECO:0000313" key="2">
    <source>
        <dbReference type="Proteomes" id="UP001494588"/>
    </source>
</evidence>
<sequence length="187" mass="21432">MTPSPTNSVSLQLLRDGEQADIAMRAQHDARLHATERWRQGFALDELYLEVDLLQRCVQTCVRDYYALVPSREHQAATHDMVERFFSQVIHGAIDQLQRQQDRRVSDALEERDRALVSQARSEARLRIAAAAAELGIFEWDPEADVAIWENDRMYEITGQLREHGPLSAQEFFATVVDPADTARLRD</sequence>
<proteinExistence type="predicted"/>
<dbReference type="Gene3D" id="3.30.450.20">
    <property type="entry name" value="PAS domain"/>
    <property type="match status" value="1"/>
</dbReference>
<gene>
    <name evidence="1" type="ORF">V4C55_39695</name>
</gene>
<evidence type="ECO:0000313" key="1">
    <source>
        <dbReference type="EMBL" id="MEM5291853.1"/>
    </source>
</evidence>
<reference evidence="1 2" key="1">
    <citation type="submission" date="2024-01" db="EMBL/GenBank/DDBJ databases">
        <title>The diversity of rhizobia nodulating Mimosa spp. in eleven states of Brazil covering several biomes is determined by host plant, location, and edaphic factors.</title>
        <authorList>
            <person name="Rouws L."/>
            <person name="Barauna A."/>
            <person name="Beukes C."/>
            <person name="De Faria S.M."/>
            <person name="Gross E."/>
            <person name="Dos Reis Junior F.B."/>
            <person name="Simon M."/>
            <person name="Maluk M."/>
            <person name="Odee D.W."/>
            <person name="Kenicer G."/>
            <person name="Young J.P.W."/>
            <person name="Reis V.M."/>
            <person name="Zilli J."/>
            <person name="James E.K."/>
        </authorList>
    </citation>
    <scope>NUCLEOTIDE SEQUENCE [LARGE SCALE GENOMIC DNA]</scope>
    <source>
        <strain evidence="1 2">JPY77</strain>
    </source>
</reference>
<keyword evidence="2" id="KW-1185">Reference proteome</keyword>
<comment type="caution">
    <text evidence="1">The sequence shown here is derived from an EMBL/GenBank/DDBJ whole genome shotgun (WGS) entry which is preliminary data.</text>
</comment>
<accession>A0ABU9QQT6</accession>
<name>A0ABU9QQT6_9BURK</name>
<dbReference type="RefSeq" id="WP_201661622.1">
    <property type="nucleotide sequence ID" value="NZ_CAJHCS010000050.1"/>
</dbReference>
<dbReference type="EMBL" id="JAZHGC010000062">
    <property type="protein sequence ID" value="MEM5291853.1"/>
    <property type="molecule type" value="Genomic_DNA"/>
</dbReference>
<organism evidence="1 2">
    <name type="scientific">Paraburkholderia sabiae</name>
    <dbReference type="NCBI Taxonomy" id="273251"/>
    <lineage>
        <taxon>Bacteria</taxon>
        <taxon>Pseudomonadati</taxon>
        <taxon>Pseudomonadota</taxon>
        <taxon>Betaproteobacteria</taxon>
        <taxon>Burkholderiales</taxon>
        <taxon>Burkholderiaceae</taxon>
        <taxon>Paraburkholderia</taxon>
    </lineage>
</organism>
<protein>
    <submittedName>
        <fullName evidence="1">Uncharacterized protein</fullName>
    </submittedName>
</protein>